<dbReference type="EMBL" id="BDIP01002488">
    <property type="protein sequence ID" value="GCA63164.1"/>
    <property type="molecule type" value="Genomic_DNA"/>
</dbReference>
<proteinExistence type="predicted"/>
<dbReference type="Proteomes" id="UP000265618">
    <property type="component" value="Unassembled WGS sequence"/>
</dbReference>
<evidence type="ECO:0000313" key="2">
    <source>
        <dbReference type="Proteomes" id="UP000265618"/>
    </source>
</evidence>
<dbReference type="Gene3D" id="2.120.10.80">
    <property type="entry name" value="Kelch-type beta propeller"/>
    <property type="match status" value="1"/>
</dbReference>
<dbReference type="InterPro" id="IPR015915">
    <property type="entry name" value="Kelch-typ_b-propeller"/>
</dbReference>
<reference evidence="1 2" key="1">
    <citation type="journal article" date="2018" name="PLoS ONE">
        <title>The draft genome of Kipferlia bialata reveals reductive genome evolution in fornicate parasites.</title>
        <authorList>
            <person name="Tanifuji G."/>
            <person name="Takabayashi S."/>
            <person name="Kume K."/>
            <person name="Takagi M."/>
            <person name="Nakayama T."/>
            <person name="Kamikawa R."/>
            <person name="Inagaki Y."/>
            <person name="Hashimoto T."/>
        </authorList>
    </citation>
    <scope>NUCLEOTIDE SEQUENCE [LARGE SCALE GENOMIC DNA]</scope>
    <source>
        <strain evidence="1">NY0173</strain>
    </source>
</reference>
<gene>
    <name evidence="1" type="ORF">KIPB_008212</name>
</gene>
<dbReference type="SUPFAM" id="SSF117281">
    <property type="entry name" value="Kelch motif"/>
    <property type="match status" value="1"/>
</dbReference>
<name>A0A391NMZ8_9EUKA</name>
<comment type="caution">
    <text evidence="1">The sequence shown here is derived from an EMBL/GenBank/DDBJ whole genome shotgun (WGS) entry which is preliminary data.</text>
</comment>
<dbReference type="AlphaFoldDB" id="A0A391NMZ8"/>
<organism evidence="1 2">
    <name type="scientific">Kipferlia bialata</name>
    <dbReference type="NCBI Taxonomy" id="797122"/>
    <lineage>
        <taxon>Eukaryota</taxon>
        <taxon>Metamonada</taxon>
        <taxon>Carpediemonas-like organisms</taxon>
        <taxon>Kipferlia</taxon>
    </lineage>
</organism>
<sequence>MGCNRAMLTHRAVGGQKWYVISLQEDHTIKSKEVDGPRFPRKVDGVQLVRLPNHIVAYGADNSSAINERFVPLWAMAVYPLETETWETIEQTFPGPTPCFYPHVFSLDEYLVVAGGSGSATASGLYKSGVWKWGINERQWIPMAMAPTGLTSVWPGATFLDCYNSVNDDDYWTFRFHGGWTKETCPSLSVQDDDGRYHQLVVSCCQIGRHIILLHSLGPQMDREASVGMLDPVSLDLIQCQPLTLNSGRQYSHGPATALLNPTTLLVVGREDTLVVDLDPSVLGPE</sequence>
<protein>
    <recommendedName>
        <fullName evidence="3">Kelch-type beta propeller</fullName>
    </recommendedName>
</protein>
<accession>A0A391NMZ8</accession>
<keyword evidence="2" id="KW-1185">Reference proteome</keyword>
<evidence type="ECO:0000313" key="1">
    <source>
        <dbReference type="EMBL" id="GCA63164.1"/>
    </source>
</evidence>
<evidence type="ECO:0008006" key="3">
    <source>
        <dbReference type="Google" id="ProtNLM"/>
    </source>
</evidence>